<protein>
    <submittedName>
        <fullName evidence="2">Uncharacterized protein</fullName>
    </submittedName>
</protein>
<accession>A0A1L0CGB0</accession>
<name>A0A1L0CGB0_9GAMM</name>
<keyword evidence="1" id="KW-1133">Transmembrane helix</keyword>
<reference evidence="2" key="1">
    <citation type="submission" date="2016-11" db="EMBL/GenBank/DDBJ databases">
        <title>Aeromonas genus plasmids.</title>
        <authorList>
            <person name="Klemm E.J."/>
            <person name="Page A.J."/>
        </authorList>
    </citation>
    <scope>NUCLEOTIDE SEQUENCE [LARGE SCALE GENOMIC DNA]</scope>
    <source>
        <strain evidence="2">9716_6_24</strain>
        <plasmid evidence="2">9716_6_24</plasmid>
    </source>
</reference>
<keyword evidence="1" id="KW-0472">Membrane</keyword>
<evidence type="ECO:0000313" key="2">
    <source>
        <dbReference type="EMBL" id="SGZ37789.1"/>
    </source>
</evidence>
<feature type="transmembrane region" description="Helical" evidence="1">
    <location>
        <begin position="42"/>
        <end position="61"/>
    </location>
</feature>
<proteinExistence type="predicted"/>
<dbReference type="AlphaFoldDB" id="A0A1L0CGB0"/>
<geneLocation type="plasmid" evidence="2">
    <name>9716_6_24</name>
</geneLocation>
<evidence type="ECO:0000256" key="1">
    <source>
        <dbReference type="SAM" id="Phobius"/>
    </source>
</evidence>
<dbReference type="EMBL" id="LT635660">
    <property type="protein sequence ID" value="SGZ37789.1"/>
    <property type="molecule type" value="Genomic_DNA"/>
</dbReference>
<keyword evidence="1" id="KW-0812">Transmembrane</keyword>
<keyword evidence="2" id="KW-0614">Plasmid</keyword>
<sequence>MKAWQVVGLMAVVLAVKGAGSSSSGWIMQLLGLHDVFSWAASAWWEGAACLGALALLLRWARP</sequence>
<reference evidence="2" key="2">
    <citation type="submission" date="2016-11" db="EMBL/GenBank/DDBJ databases">
        <authorList>
            <person name="Jaros S."/>
            <person name="Januszkiewicz K."/>
            <person name="Wedrychowicz H."/>
        </authorList>
    </citation>
    <scope>NUCLEOTIDE SEQUENCE</scope>
    <source>
        <strain evidence="2">9716_6_24</strain>
        <plasmid evidence="2">9716_6_24</plasmid>
    </source>
</reference>
<organism evidence="2">
    <name type="scientific">Aeromonas dhakensis</name>
    <dbReference type="NCBI Taxonomy" id="196024"/>
    <lineage>
        <taxon>Bacteria</taxon>
        <taxon>Pseudomonadati</taxon>
        <taxon>Pseudomonadota</taxon>
        <taxon>Gammaproteobacteria</taxon>
        <taxon>Aeromonadales</taxon>
        <taxon>Aeromonadaceae</taxon>
        <taxon>Aeromonas</taxon>
    </lineage>
</organism>